<comment type="caution">
    <text evidence="1">The sequence shown here is derived from an EMBL/GenBank/DDBJ whole genome shotgun (WGS) entry which is preliminary data.</text>
</comment>
<dbReference type="EMBL" id="JAGTAR010000022">
    <property type="protein sequence ID" value="MBR8536729.1"/>
    <property type="molecule type" value="Genomic_DNA"/>
</dbReference>
<evidence type="ECO:0000313" key="2">
    <source>
        <dbReference type="Proteomes" id="UP000679220"/>
    </source>
</evidence>
<dbReference type="RefSeq" id="WP_212191757.1">
    <property type="nucleotide sequence ID" value="NZ_JAGTAR010000022.1"/>
</dbReference>
<sequence>MLKKISHIIMVIVLLVSTTGMTVSKHYCQGSLVNVNIFGEAKTCCDDIGTSKCCHNESAHFELDEDFLVVANDIQFQETTLDLLLPFIQSFVFNEIEPQDFETVNINPPPPKEVLAFLSDIQVYRL</sequence>
<dbReference type="AlphaFoldDB" id="A0A941IYQ0"/>
<evidence type="ECO:0000313" key="1">
    <source>
        <dbReference type="EMBL" id="MBR8536729.1"/>
    </source>
</evidence>
<dbReference type="InterPro" id="IPR058060">
    <property type="entry name" value="HYC_CC_PP"/>
</dbReference>
<protein>
    <submittedName>
        <fullName evidence="1">Uncharacterized protein</fullName>
    </submittedName>
</protein>
<reference evidence="1" key="2">
    <citation type="submission" date="2021-04" db="EMBL/GenBank/DDBJ databases">
        <authorList>
            <person name="Zhang T."/>
            <person name="Zhang Y."/>
            <person name="Lu D."/>
            <person name="Zuo D."/>
            <person name="Du Z."/>
        </authorList>
    </citation>
    <scope>NUCLEOTIDE SEQUENCE</scope>
    <source>
        <strain evidence="1">JR1</strain>
    </source>
</reference>
<proteinExistence type="predicted"/>
<dbReference type="NCBIfam" id="NF047658">
    <property type="entry name" value="HYC_CC_PP"/>
    <property type="match status" value="1"/>
</dbReference>
<keyword evidence="2" id="KW-1185">Reference proteome</keyword>
<accession>A0A941IYQ0</accession>
<gene>
    <name evidence="1" type="ORF">KDU71_14225</name>
</gene>
<dbReference type="InterPro" id="IPR058512">
    <property type="entry name" value="DUF8199"/>
</dbReference>
<dbReference type="Pfam" id="PF26622">
    <property type="entry name" value="DUF8199"/>
    <property type="match status" value="1"/>
</dbReference>
<reference evidence="1" key="1">
    <citation type="journal article" date="2018" name="Int. J. Syst. Evol. Microbiol.">
        <title>Carboxylicivirga sediminis sp. nov., isolated from coastal sediment.</title>
        <authorList>
            <person name="Wang F.Q."/>
            <person name="Ren L.H."/>
            <person name="Zou R.J."/>
            <person name="Sun Y.Z."/>
            <person name="Liu X.J."/>
            <person name="Jiang F."/>
            <person name="Liu L.J."/>
        </authorList>
    </citation>
    <scope>NUCLEOTIDE SEQUENCE</scope>
    <source>
        <strain evidence="1">JR1</strain>
    </source>
</reference>
<name>A0A941IYQ0_9BACT</name>
<dbReference type="Proteomes" id="UP000679220">
    <property type="component" value="Unassembled WGS sequence"/>
</dbReference>
<organism evidence="1 2">
    <name type="scientific">Carboxylicivirga sediminis</name>
    <dbReference type="NCBI Taxonomy" id="2006564"/>
    <lineage>
        <taxon>Bacteria</taxon>
        <taxon>Pseudomonadati</taxon>
        <taxon>Bacteroidota</taxon>
        <taxon>Bacteroidia</taxon>
        <taxon>Marinilabiliales</taxon>
        <taxon>Marinilabiliaceae</taxon>
        <taxon>Carboxylicivirga</taxon>
    </lineage>
</organism>